<feature type="compositionally biased region" description="Low complexity" evidence="1">
    <location>
        <begin position="325"/>
        <end position="356"/>
    </location>
</feature>
<dbReference type="InterPro" id="IPR052563">
    <property type="entry name" value="FliK"/>
</dbReference>
<feature type="region of interest" description="Disordered" evidence="1">
    <location>
        <begin position="325"/>
        <end position="367"/>
    </location>
</feature>
<comment type="caution">
    <text evidence="3">The sequence shown here is derived from an EMBL/GenBank/DDBJ whole genome shotgun (WGS) entry which is preliminary data.</text>
</comment>
<dbReference type="PANTHER" id="PTHR37533">
    <property type="entry name" value="FLAGELLAR HOOK-LENGTH CONTROL PROTEIN"/>
    <property type="match status" value="1"/>
</dbReference>
<keyword evidence="3" id="KW-0969">Cilium</keyword>
<evidence type="ECO:0000313" key="4">
    <source>
        <dbReference type="Proteomes" id="UP001595741"/>
    </source>
</evidence>
<dbReference type="Pfam" id="PF02120">
    <property type="entry name" value="Flg_hook"/>
    <property type="match status" value="1"/>
</dbReference>
<evidence type="ECO:0000256" key="1">
    <source>
        <dbReference type="SAM" id="MobiDB-lite"/>
    </source>
</evidence>
<name>A0ABV7RM50_9NEIS</name>
<dbReference type="InterPro" id="IPR038610">
    <property type="entry name" value="FliK-like_C_sf"/>
</dbReference>
<keyword evidence="3" id="KW-0966">Cell projection</keyword>
<proteinExistence type="predicted"/>
<dbReference type="InterPro" id="IPR021136">
    <property type="entry name" value="Flagellar_hook_control-like_C"/>
</dbReference>
<evidence type="ECO:0000259" key="2">
    <source>
        <dbReference type="Pfam" id="PF02120"/>
    </source>
</evidence>
<accession>A0ABV7RM50</accession>
<dbReference type="Gene3D" id="3.30.750.140">
    <property type="match status" value="1"/>
</dbReference>
<dbReference type="EMBL" id="JBHRXN010000036">
    <property type="protein sequence ID" value="MFC3533725.1"/>
    <property type="molecule type" value="Genomic_DNA"/>
</dbReference>
<dbReference type="RefSeq" id="WP_386093787.1">
    <property type="nucleotide sequence ID" value="NZ_JBHRXN010000036.1"/>
</dbReference>
<dbReference type="PANTHER" id="PTHR37533:SF2">
    <property type="entry name" value="FLAGELLAR HOOK-LENGTH CONTROL PROTEIN"/>
    <property type="match status" value="1"/>
</dbReference>
<feature type="domain" description="Flagellar hook-length control protein-like C-terminal" evidence="2">
    <location>
        <begin position="261"/>
        <end position="334"/>
    </location>
</feature>
<keyword evidence="3" id="KW-0282">Flagellum</keyword>
<evidence type="ECO:0000313" key="3">
    <source>
        <dbReference type="EMBL" id="MFC3533725.1"/>
    </source>
</evidence>
<dbReference type="Proteomes" id="UP001595741">
    <property type="component" value="Unassembled WGS sequence"/>
</dbReference>
<protein>
    <submittedName>
        <fullName evidence="3">Flagellar hook-length control protein FliK</fullName>
    </submittedName>
</protein>
<keyword evidence="4" id="KW-1185">Reference proteome</keyword>
<dbReference type="CDD" id="cd17470">
    <property type="entry name" value="T3SS_Flik_C"/>
    <property type="match status" value="1"/>
</dbReference>
<sequence>MAHAISPANKAVPSAAAANSATAGQPADNSIFTALLSQLQPAASTADSLPSTLDDLLAAGDDKALSGDIAAQPGADVMAALQLLMQGYQQQPLAAERQQLPAAAAFADSTLPDQAAMPAQLLNALRQQRAGDKVAAGKPEAPGQQGIEQALGRLTEALQQQPATPAASLAADGARRSEVLPGNVRLLFRPEQRSEASELSDEQAVLPLDASQSMLSHAANSLLPQRGNDNWQEIRQPMTAGSSAWRQEFAEKLGNLVQFKLDSASIKVSPEHLGPLDISITFDPQDKARISVVAANHAAREIVESGLPQLGKMLEQSGIQVGSVEVSSQSQQQQARDQGAQWQQGQQQGQHRGQQQEPFLPQTEPGILALGGDLPLGSVAAAVSEQLSIRA</sequence>
<reference evidence="4" key="1">
    <citation type="journal article" date="2019" name="Int. J. Syst. Evol. Microbiol.">
        <title>The Global Catalogue of Microorganisms (GCM) 10K type strain sequencing project: providing services to taxonomists for standard genome sequencing and annotation.</title>
        <authorList>
            <consortium name="The Broad Institute Genomics Platform"/>
            <consortium name="The Broad Institute Genome Sequencing Center for Infectious Disease"/>
            <person name="Wu L."/>
            <person name="Ma J."/>
        </authorList>
    </citation>
    <scope>NUCLEOTIDE SEQUENCE [LARGE SCALE GENOMIC DNA]</scope>
    <source>
        <strain evidence="4">KCTC 42742</strain>
    </source>
</reference>
<gene>
    <name evidence="3" type="ORF">ACFOLG_16265</name>
</gene>
<organism evidence="3 4">
    <name type="scientific">Vogesella facilis</name>
    <dbReference type="NCBI Taxonomy" id="1655232"/>
    <lineage>
        <taxon>Bacteria</taxon>
        <taxon>Pseudomonadati</taxon>
        <taxon>Pseudomonadota</taxon>
        <taxon>Betaproteobacteria</taxon>
        <taxon>Neisseriales</taxon>
        <taxon>Chromobacteriaceae</taxon>
        <taxon>Vogesella</taxon>
    </lineage>
</organism>
<feature type="region of interest" description="Disordered" evidence="1">
    <location>
        <begin position="1"/>
        <end position="25"/>
    </location>
</feature>